<dbReference type="GO" id="GO:0008360">
    <property type="term" value="P:regulation of cell shape"/>
    <property type="evidence" value="ECO:0007669"/>
    <property type="project" value="UniProtKB-KW"/>
</dbReference>
<keyword evidence="3" id="KW-1003">Cell membrane</keyword>
<evidence type="ECO:0000256" key="1">
    <source>
        <dbReference type="ARBA" id="ARBA00004651"/>
    </source>
</evidence>
<feature type="transmembrane region" description="Helical" evidence="8">
    <location>
        <begin position="74"/>
        <end position="94"/>
    </location>
</feature>
<evidence type="ECO:0000256" key="3">
    <source>
        <dbReference type="ARBA" id="ARBA00022475"/>
    </source>
</evidence>
<gene>
    <name evidence="9" type="primary">mreD</name>
    <name evidence="9" type="ORF">H9753_06040</name>
</gene>
<evidence type="ECO:0000313" key="9">
    <source>
        <dbReference type="EMBL" id="HJC63163.1"/>
    </source>
</evidence>
<name>A0A9D2TC12_9FIRM</name>
<feature type="transmembrane region" description="Helical" evidence="8">
    <location>
        <begin position="135"/>
        <end position="155"/>
    </location>
</feature>
<evidence type="ECO:0000256" key="5">
    <source>
        <dbReference type="ARBA" id="ARBA00022960"/>
    </source>
</evidence>
<comment type="subcellular location">
    <subcellularLocation>
        <location evidence="1">Cell membrane</location>
        <topology evidence="1">Multi-pass membrane protein</topology>
    </subcellularLocation>
</comment>
<dbReference type="NCBIfam" id="TIGR03426">
    <property type="entry name" value="shape_MreD"/>
    <property type="match status" value="1"/>
</dbReference>
<evidence type="ECO:0000313" key="10">
    <source>
        <dbReference type="Proteomes" id="UP000823886"/>
    </source>
</evidence>
<dbReference type="Proteomes" id="UP000823886">
    <property type="component" value="Unassembled WGS sequence"/>
</dbReference>
<organism evidence="9 10">
    <name type="scientific">Candidatus Blautia merdavium</name>
    <dbReference type="NCBI Taxonomy" id="2838494"/>
    <lineage>
        <taxon>Bacteria</taxon>
        <taxon>Bacillati</taxon>
        <taxon>Bacillota</taxon>
        <taxon>Clostridia</taxon>
        <taxon>Lachnospirales</taxon>
        <taxon>Lachnospiraceae</taxon>
        <taxon>Blautia</taxon>
    </lineage>
</organism>
<keyword evidence="5" id="KW-0133">Cell shape</keyword>
<accession>A0A9D2TC12</accession>
<comment type="caution">
    <text evidence="9">The sequence shown here is derived from an EMBL/GenBank/DDBJ whole genome shotgun (WGS) entry which is preliminary data.</text>
</comment>
<dbReference type="InterPro" id="IPR017225">
    <property type="entry name" value="Cell_shape_determin_MreD_prd"/>
</dbReference>
<sequence>MRLRRKAVTGIVILVCFLLQSTVFQTLSIGSIAPNLLLIVTVSFGFMQGKLSGMWTGFVCGLLNDLFYGDLPGFYALIFLCIGYCAGFCTKIFYEEEIRVPLVLVAAGDLLYGLLVYGAQFLLRGRIELLYYLRRIVIPEMIYTILITVLLYKLLYRLNKKLTELEMKERDSIWLRR</sequence>
<dbReference type="Pfam" id="PF04093">
    <property type="entry name" value="MreD"/>
    <property type="match status" value="1"/>
</dbReference>
<keyword evidence="6 8" id="KW-1133">Transmembrane helix</keyword>
<evidence type="ECO:0000256" key="4">
    <source>
        <dbReference type="ARBA" id="ARBA00022692"/>
    </source>
</evidence>
<dbReference type="EMBL" id="DWVZ01000078">
    <property type="protein sequence ID" value="HJC63163.1"/>
    <property type="molecule type" value="Genomic_DNA"/>
</dbReference>
<keyword evidence="7 8" id="KW-0472">Membrane</keyword>
<feature type="transmembrane region" description="Helical" evidence="8">
    <location>
        <begin position="100"/>
        <end position="123"/>
    </location>
</feature>
<evidence type="ECO:0000256" key="6">
    <source>
        <dbReference type="ARBA" id="ARBA00022989"/>
    </source>
</evidence>
<dbReference type="InterPro" id="IPR007227">
    <property type="entry name" value="Cell_shape_determining_MreD"/>
</dbReference>
<dbReference type="AlphaFoldDB" id="A0A9D2TC12"/>
<comment type="similarity">
    <text evidence="2">Belongs to the MreD family.</text>
</comment>
<evidence type="ECO:0000256" key="2">
    <source>
        <dbReference type="ARBA" id="ARBA00007776"/>
    </source>
</evidence>
<reference evidence="9" key="2">
    <citation type="submission" date="2021-04" db="EMBL/GenBank/DDBJ databases">
        <authorList>
            <person name="Gilroy R."/>
        </authorList>
    </citation>
    <scope>NUCLEOTIDE SEQUENCE</scope>
    <source>
        <strain evidence="9">ChiBcec2-3848</strain>
    </source>
</reference>
<protein>
    <submittedName>
        <fullName evidence="9">Rod shape-determining protein MreD</fullName>
    </submittedName>
</protein>
<proteinExistence type="inferred from homology"/>
<dbReference type="Gene3D" id="1.10.1760.20">
    <property type="match status" value="1"/>
</dbReference>
<evidence type="ECO:0000256" key="7">
    <source>
        <dbReference type="ARBA" id="ARBA00023136"/>
    </source>
</evidence>
<keyword evidence="4 8" id="KW-0812">Transmembrane</keyword>
<dbReference type="PIRSF" id="PIRSF037497">
    <property type="entry name" value="MreD_Clostridium/Treponema_prd"/>
    <property type="match status" value="1"/>
</dbReference>
<evidence type="ECO:0000256" key="8">
    <source>
        <dbReference type="SAM" id="Phobius"/>
    </source>
</evidence>
<reference evidence="9" key="1">
    <citation type="journal article" date="2021" name="PeerJ">
        <title>Extensive microbial diversity within the chicken gut microbiome revealed by metagenomics and culture.</title>
        <authorList>
            <person name="Gilroy R."/>
            <person name="Ravi A."/>
            <person name="Getino M."/>
            <person name="Pursley I."/>
            <person name="Horton D.L."/>
            <person name="Alikhan N.F."/>
            <person name="Baker D."/>
            <person name="Gharbi K."/>
            <person name="Hall N."/>
            <person name="Watson M."/>
            <person name="Adriaenssens E.M."/>
            <person name="Foster-Nyarko E."/>
            <person name="Jarju S."/>
            <person name="Secka A."/>
            <person name="Antonio M."/>
            <person name="Oren A."/>
            <person name="Chaudhuri R.R."/>
            <person name="La Ragione R."/>
            <person name="Hildebrand F."/>
            <person name="Pallen M.J."/>
        </authorList>
    </citation>
    <scope>NUCLEOTIDE SEQUENCE</scope>
    <source>
        <strain evidence="9">ChiBcec2-3848</strain>
    </source>
</reference>
<dbReference type="GO" id="GO:0005886">
    <property type="term" value="C:plasma membrane"/>
    <property type="evidence" value="ECO:0007669"/>
    <property type="project" value="UniProtKB-SubCell"/>
</dbReference>